<gene>
    <name evidence="1" type="ORF">ASIM_LOCUS2936</name>
</gene>
<proteinExistence type="predicted"/>
<evidence type="ECO:0000313" key="3">
    <source>
        <dbReference type="WBParaSite" id="ASIM_0000309301-mRNA-1"/>
    </source>
</evidence>
<keyword evidence="2" id="KW-1185">Reference proteome</keyword>
<sequence>MTKASCVNNRSKPVLRAFYREWQIKISRLKFLHLIAVLLLVKNACSGLPISLPIQNIGSLRQQLLFKIKVDLRADLWDDFVMLSGEDNITRTQNIMAISDDYYLIDLGIGVPSKFDTSASLSTVNADFKPYVTEIPANVAYSLVLQQYRYFHDIIRKITCFYMDCTTIEACKYSAKSNVLQKKR</sequence>
<dbReference type="WBParaSite" id="ASIM_0000309301-mRNA-1">
    <property type="protein sequence ID" value="ASIM_0000309301-mRNA-1"/>
    <property type="gene ID" value="ASIM_0000309301"/>
</dbReference>
<dbReference type="EMBL" id="UYRR01004241">
    <property type="protein sequence ID" value="VDK20890.1"/>
    <property type="molecule type" value="Genomic_DNA"/>
</dbReference>
<evidence type="ECO:0000313" key="1">
    <source>
        <dbReference type="EMBL" id="VDK20890.1"/>
    </source>
</evidence>
<name>A0A0M3J6A7_ANISI</name>
<dbReference type="Proteomes" id="UP000267096">
    <property type="component" value="Unassembled WGS sequence"/>
</dbReference>
<reference evidence="1 2" key="2">
    <citation type="submission" date="2018-11" db="EMBL/GenBank/DDBJ databases">
        <authorList>
            <consortium name="Pathogen Informatics"/>
        </authorList>
    </citation>
    <scope>NUCLEOTIDE SEQUENCE [LARGE SCALE GENOMIC DNA]</scope>
</reference>
<dbReference type="AlphaFoldDB" id="A0A0M3J6A7"/>
<accession>A0A0M3J6A7</accession>
<evidence type="ECO:0000313" key="2">
    <source>
        <dbReference type="Proteomes" id="UP000267096"/>
    </source>
</evidence>
<protein>
    <submittedName>
        <fullName evidence="1 3">Uncharacterized protein</fullName>
    </submittedName>
</protein>
<reference evidence="3" key="1">
    <citation type="submission" date="2017-02" db="UniProtKB">
        <authorList>
            <consortium name="WormBaseParasite"/>
        </authorList>
    </citation>
    <scope>IDENTIFICATION</scope>
</reference>
<organism evidence="3">
    <name type="scientific">Anisakis simplex</name>
    <name type="common">Herring worm</name>
    <dbReference type="NCBI Taxonomy" id="6269"/>
    <lineage>
        <taxon>Eukaryota</taxon>
        <taxon>Metazoa</taxon>
        <taxon>Ecdysozoa</taxon>
        <taxon>Nematoda</taxon>
        <taxon>Chromadorea</taxon>
        <taxon>Rhabditida</taxon>
        <taxon>Spirurina</taxon>
        <taxon>Ascaridomorpha</taxon>
        <taxon>Ascaridoidea</taxon>
        <taxon>Anisakidae</taxon>
        <taxon>Anisakis</taxon>
        <taxon>Anisakis simplex complex</taxon>
    </lineage>
</organism>